<protein>
    <submittedName>
        <fullName evidence="2">Uncharacterized protein</fullName>
    </submittedName>
</protein>
<feature type="compositionally biased region" description="Basic and acidic residues" evidence="1">
    <location>
        <begin position="1"/>
        <end position="10"/>
    </location>
</feature>
<organism evidence="2 3">
    <name type="scientific">Homoserinibacter gongjuensis</name>
    <dbReference type="NCBI Taxonomy" id="1162968"/>
    <lineage>
        <taxon>Bacteria</taxon>
        <taxon>Bacillati</taxon>
        <taxon>Actinomycetota</taxon>
        <taxon>Actinomycetes</taxon>
        <taxon>Micrococcales</taxon>
        <taxon>Microbacteriaceae</taxon>
        <taxon>Homoserinibacter</taxon>
    </lineage>
</organism>
<feature type="compositionally biased region" description="Basic and acidic residues" evidence="1">
    <location>
        <begin position="20"/>
        <end position="36"/>
    </location>
</feature>
<evidence type="ECO:0000313" key="3">
    <source>
        <dbReference type="Proteomes" id="UP001157069"/>
    </source>
</evidence>
<feature type="region of interest" description="Disordered" evidence="1">
    <location>
        <begin position="1"/>
        <end position="38"/>
    </location>
</feature>
<comment type="caution">
    <text evidence="2">The sequence shown here is derived from an EMBL/GenBank/DDBJ whole genome shotgun (WGS) entry which is preliminary data.</text>
</comment>
<evidence type="ECO:0000256" key="1">
    <source>
        <dbReference type="SAM" id="MobiDB-lite"/>
    </source>
</evidence>
<name>A0ABQ6JZM2_9MICO</name>
<evidence type="ECO:0000313" key="2">
    <source>
        <dbReference type="EMBL" id="GMA92132.1"/>
    </source>
</evidence>
<proteinExistence type="predicted"/>
<accession>A0ABQ6JZM2</accession>
<gene>
    <name evidence="2" type="ORF">GCM10025869_26610</name>
</gene>
<dbReference type="Proteomes" id="UP001157069">
    <property type="component" value="Unassembled WGS sequence"/>
</dbReference>
<dbReference type="EMBL" id="BSVA01000001">
    <property type="protein sequence ID" value="GMA92132.1"/>
    <property type="molecule type" value="Genomic_DNA"/>
</dbReference>
<reference evidence="3" key="1">
    <citation type="journal article" date="2019" name="Int. J. Syst. Evol. Microbiol.">
        <title>The Global Catalogue of Microorganisms (GCM) 10K type strain sequencing project: providing services to taxonomists for standard genome sequencing and annotation.</title>
        <authorList>
            <consortium name="The Broad Institute Genomics Platform"/>
            <consortium name="The Broad Institute Genome Sequencing Center for Infectious Disease"/>
            <person name="Wu L."/>
            <person name="Ma J."/>
        </authorList>
    </citation>
    <scope>NUCLEOTIDE SEQUENCE [LARGE SCALE GENOMIC DNA]</scope>
    <source>
        <strain evidence="3">NBRC 108755</strain>
    </source>
</reference>
<sequence length="106" mass="11140">MLGNEAREGAGSEGGLPTGARDEHLVGEGQPPERHGVRQGLNLVRTAESGIRVHHGEGAQLPVETLDAGEVVLGELTRCHLAPPQPVELFDGGQVVQLEHDSSVRA</sequence>
<keyword evidence="3" id="KW-1185">Reference proteome</keyword>